<dbReference type="EMBL" id="CAMAPF010000030">
    <property type="protein sequence ID" value="CAH9076216.1"/>
    <property type="molecule type" value="Genomic_DNA"/>
</dbReference>
<evidence type="ECO:0000313" key="4">
    <source>
        <dbReference type="Proteomes" id="UP001152523"/>
    </source>
</evidence>
<keyword evidence="4" id="KW-1185">Reference proteome</keyword>
<dbReference type="Proteomes" id="UP001152523">
    <property type="component" value="Unassembled WGS sequence"/>
</dbReference>
<keyword evidence="2" id="KW-0808">Transferase</keyword>
<dbReference type="InterPro" id="IPR023213">
    <property type="entry name" value="CAT-like_dom_sf"/>
</dbReference>
<gene>
    <name evidence="3" type="ORF">CEPIT_LOCUS5809</name>
</gene>
<evidence type="ECO:0000256" key="1">
    <source>
        <dbReference type="ARBA" id="ARBA00009861"/>
    </source>
</evidence>
<protein>
    <submittedName>
        <fullName evidence="3">Uncharacterized protein</fullName>
    </submittedName>
</protein>
<proteinExistence type="inferred from homology"/>
<dbReference type="PANTHER" id="PTHR31147">
    <property type="entry name" value="ACYL TRANSFERASE 4"/>
    <property type="match status" value="1"/>
</dbReference>
<dbReference type="InterPro" id="IPR050898">
    <property type="entry name" value="Plant_acyltransferase"/>
</dbReference>
<comment type="caution">
    <text evidence="3">The sequence shown here is derived from an EMBL/GenBank/DDBJ whole genome shotgun (WGS) entry which is preliminary data.</text>
</comment>
<organism evidence="3 4">
    <name type="scientific">Cuscuta epithymum</name>
    <dbReference type="NCBI Taxonomy" id="186058"/>
    <lineage>
        <taxon>Eukaryota</taxon>
        <taxon>Viridiplantae</taxon>
        <taxon>Streptophyta</taxon>
        <taxon>Embryophyta</taxon>
        <taxon>Tracheophyta</taxon>
        <taxon>Spermatophyta</taxon>
        <taxon>Magnoliopsida</taxon>
        <taxon>eudicotyledons</taxon>
        <taxon>Gunneridae</taxon>
        <taxon>Pentapetalae</taxon>
        <taxon>asterids</taxon>
        <taxon>lamiids</taxon>
        <taxon>Solanales</taxon>
        <taxon>Convolvulaceae</taxon>
        <taxon>Cuscuteae</taxon>
        <taxon>Cuscuta</taxon>
        <taxon>Cuscuta subgen. Cuscuta</taxon>
    </lineage>
</organism>
<dbReference type="Pfam" id="PF02458">
    <property type="entry name" value="Transferase"/>
    <property type="match status" value="2"/>
</dbReference>
<dbReference type="GO" id="GO:0016740">
    <property type="term" value="F:transferase activity"/>
    <property type="evidence" value="ECO:0007669"/>
    <property type="project" value="UniProtKB-KW"/>
</dbReference>
<reference evidence="3" key="1">
    <citation type="submission" date="2022-07" db="EMBL/GenBank/DDBJ databases">
        <authorList>
            <person name="Macas J."/>
            <person name="Novak P."/>
            <person name="Neumann P."/>
        </authorList>
    </citation>
    <scope>NUCLEOTIDE SEQUENCE</scope>
</reference>
<evidence type="ECO:0000313" key="3">
    <source>
        <dbReference type="EMBL" id="CAH9076216.1"/>
    </source>
</evidence>
<dbReference type="PANTHER" id="PTHR31147:SF66">
    <property type="entry name" value="OS05G0315700 PROTEIN"/>
    <property type="match status" value="1"/>
</dbReference>
<comment type="similarity">
    <text evidence="1">Belongs to the plant acyltransferase family.</text>
</comment>
<name>A0AAV0CFV1_9ASTE</name>
<accession>A0AAV0CFV1</accession>
<dbReference type="Gene3D" id="3.30.559.10">
    <property type="entry name" value="Chloramphenicol acetyltransferase-like domain"/>
    <property type="match status" value="2"/>
</dbReference>
<sequence>MACLFPPRMTVRMRKPELVSPKTPTPRETKPLSDVDDQASLRYQMPLLWFYKSKAAEAAAGSNKPQPGSDVTDDPAELIREGLAKALVFYYPLAGRLVEGPNKKLSVDCTGEGVLFVRAEANLSLQKLGRFVQSPSPYLQKLLYHVPGSDYITGAPLLLLQVTRFTCGGFALGVRLNHTMLDGYGIFLFLKAVCELATGALAPSVLPVWERQLLTAAADSSETAAAEDTMYGSSVTVATSNKKQFKLLDIERWASFALDFDKVAAQPRFFFYPTILRPILLHRSFTLTPQDIQALKDRVLEEGLGKCSTFEVISACLWKCRTVGLQPDPNATVTITFPTDIRGRSSTTGLTIPRGYYGNAIVMLSAAANAKVLCESPLSYAIQLIRESKEKLNGDYVKSAIDFLVVNERRRLPIERNLLISDLSKIGMEKLDFGWGNAIYAGTATAAYGATFLERPKSSASVEGGVLVPIALPHVSMLIFSREFKKMAMTSSSNTPVLRLGPYTRL</sequence>
<dbReference type="AlphaFoldDB" id="A0AAV0CFV1"/>
<evidence type="ECO:0000256" key="2">
    <source>
        <dbReference type="ARBA" id="ARBA00022679"/>
    </source>
</evidence>